<dbReference type="Gene3D" id="2.130.10.10">
    <property type="entry name" value="YVTN repeat-like/Quinoprotein amine dehydrogenase"/>
    <property type="match status" value="2"/>
</dbReference>
<feature type="chain" id="PRO_5046557166" evidence="1">
    <location>
        <begin position="27"/>
        <end position="359"/>
    </location>
</feature>
<dbReference type="InterPro" id="IPR011048">
    <property type="entry name" value="Haem_d1_sf"/>
</dbReference>
<comment type="caution">
    <text evidence="2">The sequence shown here is derived from an EMBL/GenBank/DDBJ whole genome shotgun (WGS) entry which is preliminary data.</text>
</comment>
<evidence type="ECO:0000313" key="3">
    <source>
        <dbReference type="Proteomes" id="UP001596084"/>
    </source>
</evidence>
<gene>
    <name evidence="2" type="ORF">ACFPP7_06920</name>
</gene>
<proteinExistence type="predicted"/>
<dbReference type="EMBL" id="JBHSMX010000011">
    <property type="protein sequence ID" value="MFC5520648.1"/>
    <property type="molecule type" value="Genomic_DNA"/>
</dbReference>
<dbReference type="RefSeq" id="WP_068831242.1">
    <property type="nucleotide sequence ID" value="NZ_JBHSMX010000011.1"/>
</dbReference>
<dbReference type="InterPro" id="IPR015943">
    <property type="entry name" value="WD40/YVTN_repeat-like_dom_sf"/>
</dbReference>
<keyword evidence="3" id="KW-1185">Reference proteome</keyword>
<reference evidence="3" key="1">
    <citation type="journal article" date="2019" name="Int. J. Syst. Evol. Microbiol.">
        <title>The Global Catalogue of Microorganisms (GCM) 10K type strain sequencing project: providing services to taxonomists for standard genome sequencing and annotation.</title>
        <authorList>
            <consortium name="The Broad Institute Genomics Platform"/>
            <consortium name="The Broad Institute Genome Sequencing Center for Infectious Disease"/>
            <person name="Wu L."/>
            <person name="Ma J."/>
        </authorList>
    </citation>
    <scope>NUCLEOTIDE SEQUENCE [LARGE SCALE GENOMIC DNA]</scope>
    <source>
        <strain evidence="3">CGMCC 4.7277</strain>
    </source>
</reference>
<dbReference type="SUPFAM" id="SSF51004">
    <property type="entry name" value="C-terminal (heme d1) domain of cytochrome cd1-nitrite reductase"/>
    <property type="match status" value="1"/>
</dbReference>
<name>A0ABW0Q7F3_9BURK</name>
<dbReference type="Proteomes" id="UP001596084">
    <property type="component" value="Unassembled WGS sequence"/>
</dbReference>
<dbReference type="InterPro" id="IPR051200">
    <property type="entry name" value="Host-pathogen_enzymatic-act"/>
</dbReference>
<dbReference type="PANTHER" id="PTHR47197:SF3">
    <property type="entry name" value="DIHYDRO-HEME D1 DEHYDROGENASE"/>
    <property type="match status" value="1"/>
</dbReference>
<sequence length="359" mass="38599">MNSLITSVLTAAALAAATLGPGNAAAQSTAAASSRPAATSSALRLVSRTVLPGYTGDFDHLAADVAGNRLFVAGEDGGTLEVFDLTTGKHLKTIKGFEVPHGVLYWPETNRLIVSDSGDGMSKMLDATTYEFVGTLKLTPGADVMSYDPSTRRAWIVTGGKNAKSKLPDTTVSEIDPATGKHLGDLKFDTDFTEGIAFEQRGHRAFVNVAGKHYVAVVDKRTRTVIDKWPVKEGLNNAPMALDEDHQRLFIVTRKPFKLVVLNTQTGASVASFDVPNRTNELAFDKVNKRIYAAGDDYIGVFRQNSADQYEELERIPSAYGGKTGLLVPQINSLFIAVSPGDKKIPAELLKFEVVPAAR</sequence>
<dbReference type="PANTHER" id="PTHR47197">
    <property type="entry name" value="PROTEIN NIRF"/>
    <property type="match status" value="1"/>
</dbReference>
<evidence type="ECO:0000256" key="1">
    <source>
        <dbReference type="SAM" id="SignalP"/>
    </source>
</evidence>
<accession>A0ABW0Q7F3</accession>
<keyword evidence="1" id="KW-0732">Signal</keyword>
<organism evidence="2 3">
    <name type="scientific">Polaromonas jejuensis</name>
    <dbReference type="NCBI Taxonomy" id="457502"/>
    <lineage>
        <taxon>Bacteria</taxon>
        <taxon>Pseudomonadati</taxon>
        <taxon>Pseudomonadota</taxon>
        <taxon>Betaproteobacteria</taxon>
        <taxon>Burkholderiales</taxon>
        <taxon>Comamonadaceae</taxon>
        <taxon>Polaromonas</taxon>
    </lineage>
</organism>
<evidence type="ECO:0000313" key="2">
    <source>
        <dbReference type="EMBL" id="MFC5520648.1"/>
    </source>
</evidence>
<feature type="signal peptide" evidence="1">
    <location>
        <begin position="1"/>
        <end position="26"/>
    </location>
</feature>
<protein>
    <submittedName>
        <fullName evidence="2">YncE family protein</fullName>
    </submittedName>
</protein>